<organism evidence="5 6">
    <name type="scientific">Rhodotorula taiwanensis</name>
    <dbReference type="NCBI Taxonomy" id="741276"/>
    <lineage>
        <taxon>Eukaryota</taxon>
        <taxon>Fungi</taxon>
        <taxon>Dikarya</taxon>
        <taxon>Basidiomycota</taxon>
        <taxon>Pucciniomycotina</taxon>
        <taxon>Microbotryomycetes</taxon>
        <taxon>Sporidiobolales</taxon>
        <taxon>Sporidiobolaceae</taxon>
        <taxon>Rhodotorula</taxon>
    </lineage>
</organism>
<sequence length="270" mass="28907">MLATRTCFRLAMTHANSSAPRQRLALVSSHFDAPAPPASSATAPHQQTRSHSPARASAPVKGAAHNDSSSNGNRALRPTRPLAPRADEFRFFLPFQTRWADNDQYSHANNVVYSLYFDSITNYYLINHVPRPSPSSPAPLGLIVSSSTAYASSVAYPSPVIAALAVSSLGKSSVTWRVALFEGEYAELATGGKDASAGELAGFGLESVLGGQGVGRPVRVKRDFQTGEQARAAAYGEMVHVFVDPESRRPLPEGMGDDLRQALDKLRAEA</sequence>
<evidence type="ECO:0000256" key="3">
    <source>
        <dbReference type="SAM" id="MobiDB-lite"/>
    </source>
</evidence>
<dbReference type="Pfam" id="PF03061">
    <property type="entry name" value="4HBT"/>
    <property type="match status" value="1"/>
</dbReference>
<evidence type="ECO:0000259" key="4">
    <source>
        <dbReference type="Pfam" id="PF03061"/>
    </source>
</evidence>
<evidence type="ECO:0000256" key="1">
    <source>
        <dbReference type="ARBA" id="ARBA00005953"/>
    </source>
</evidence>
<dbReference type="Gene3D" id="3.10.129.10">
    <property type="entry name" value="Hotdog Thioesterase"/>
    <property type="match status" value="1"/>
</dbReference>
<evidence type="ECO:0000313" key="5">
    <source>
        <dbReference type="EMBL" id="POY74729.1"/>
    </source>
</evidence>
<gene>
    <name evidence="5" type="ORF">BMF94_2205</name>
</gene>
<evidence type="ECO:0000256" key="2">
    <source>
        <dbReference type="ARBA" id="ARBA00022801"/>
    </source>
</evidence>
<dbReference type="Proteomes" id="UP000237144">
    <property type="component" value="Unassembled WGS sequence"/>
</dbReference>
<dbReference type="InterPro" id="IPR006683">
    <property type="entry name" value="Thioestr_dom"/>
</dbReference>
<protein>
    <recommendedName>
        <fullName evidence="4">Thioesterase domain-containing protein</fullName>
    </recommendedName>
</protein>
<proteinExistence type="inferred from homology"/>
<name>A0A2S5BD81_9BASI</name>
<dbReference type="InterPro" id="IPR050563">
    <property type="entry name" value="4-hydroxybenzoyl-CoA_TE"/>
</dbReference>
<dbReference type="OrthoDB" id="2420454at2759"/>
<dbReference type="PANTHER" id="PTHR31793:SF27">
    <property type="entry name" value="NOVEL THIOESTERASE SUPERFAMILY DOMAIN AND SAPOSIN A-TYPE DOMAIN CONTAINING PROTEIN (0610012H03RIK)"/>
    <property type="match status" value="1"/>
</dbReference>
<evidence type="ECO:0000313" key="6">
    <source>
        <dbReference type="Proteomes" id="UP000237144"/>
    </source>
</evidence>
<accession>A0A2S5BD81</accession>
<dbReference type="SUPFAM" id="SSF54637">
    <property type="entry name" value="Thioesterase/thiol ester dehydrase-isomerase"/>
    <property type="match status" value="1"/>
</dbReference>
<comment type="caution">
    <text evidence="5">The sequence shown here is derived from an EMBL/GenBank/DDBJ whole genome shotgun (WGS) entry which is preliminary data.</text>
</comment>
<feature type="region of interest" description="Disordered" evidence="3">
    <location>
        <begin position="31"/>
        <end position="80"/>
    </location>
</feature>
<dbReference type="AlphaFoldDB" id="A0A2S5BD81"/>
<dbReference type="InterPro" id="IPR029069">
    <property type="entry name" value="HotDog_dom_sf"/>
</dbReference>
<feature type="domain" description="Thioesterase" evidence="4">
    <location>
        <begin position="106"/>
        <end position="183"/>
    </location>
</feature>
<dbReference type="EMBL" id="PJQD01000022">
    <property type="protein sequence ID" value="POY74729.1"/>
    <property type="molecule type" value="Genomic_DNA"/>
</dbReference>
<dbReference type="PANTHER" id="PTHR31793">
    <property type="entry name" value="4-HYDROXYBENZOYL-COA THIOESTERASE FAMILY MEMBER"/>
    <property type="match status" value="1"/>
</dbReference>
<dbReference type="CDD" id="cd00586">
    <property type="entry name" value="4HBT"/>
    <property type="match status" value="1"/>
</dbReference>
<comment type="similarity">
    <text evidence="1">Belongs to the 4-hydroxybenzoyl-CoA thioesterase family.</text>
</comment>
<keyword evidence="2" id="KW-0378">Hydrolase</keyword>
<dbReference type="GO" id="GO:0047617">
    <property type="term" value="F:fatty acyl-CoA hydrolase activity"/>
    <property type="evidence" value="ECO:0007669"/>
    <property type="project" value="TreeGrafter"/>
</dbReference>
<keyword evidence="6" id="KW-1185">Reference proteome</keyword>
<reference evidence="5 6" key="1">
    <citation type="journal article" date="2018" name="Front. Microbiol.">
        <title>Prospects for Fungal Bioremediation of Acidic Radioactive Waste Sites: Characterization and Genome Sequence of Rhodotorula taiwanensis MD1149.</title>
        <authorList>
            <person name="Tkavc R."/>
            <person name="Matrosova V.Y."/>
            <person name="Grichenko O.E."/>
            <person name="Gostincar C."/>
            <person name="Volpe R.P."/>
            <person name="Klimenkova P."/>
            <person name="Gaidamakova E.K."/>
            <person name="Zhou C.E."/>
            <person name="Stewart B.J."/>
            <person name="Lyman M.G."/>
            <person name="Malfatti S.A."/>
            <person name="Rubinfeld B."/>
            <person name="Courtot M."/>
            <person name="Singh J."/>
            <person name="Dalgard C.L."/>
            <person name="Hamilton T."/>
            <person name="Frey K.G."/>
            <person name="Gunde-Cimerman N."/>
            <person name="Dugan L."/>
            <person name="Daly M.J."/>
        </authorList>
    </citation>
    <scope>NUCLEOTIDE SEQUENCE [LARGE SCALE GENOMIC DNA]</scope>
    <source>
        <strain evidence="5 6">MD1149</strain>
    </source>
</reference>
<dbReference type="STRING" id="741276.A0A2S5BD81"/>